<feature type="transmembrane region" description="Helical" evidence="8">
    <location>
        <begin position="235"/>
        <end position="257"/>
    </location>
</feature>
<keyword evidence="6 8" id="KW-1133">Transmembrane helix</keyword>
<gene>
    <name evidence="9" type="ORF">LVY72_09185</name>
</gene>
<dbReference type="Pfam" id="PF01925">
    <property type="entry name" value="TauE"/>
    <property type="match status" value="1"/>
</dbReference>
<evidence type="ECO:0000256" key="2">
    <source>
        <dbReference type="ARBA" id="ARBA00009142"/>
    </source>
</evidence>
<dbReference type="RefSeq" id="WP_237820059.1">
    <property type="nucleotide sequence ID" value="NZ_JAKLTQ010000005.1"/>
</dbReference>
<keyword evidence="10" id="KW-1185">Reference proteome</keyword>
<evidence type="ECO:0000256" key="3">
    <source>
        <dbReference type="ARBA" id="ARBA00022448"/>
    </source>
</evidence>
<feature type="transmembrane region" description="Helical" evidence="8">
    <location>
        <begin position="210"/>
        <end position="229"/>
    </location>
</feature>
<evidence type="ECO:0000313" key="10">
    <source>
        <dbReference type="Proteomes" id="UP001165368"/>
    </source>
</evidence>
<keyword evidence="4 8" id="KW-1003">Cell membrane</keyword>
<sequence>MEPFNAALIALGGLWAGAINSIVGSGTLVTFPILVALGYPPVTATISNAIGLIAGNVGGVYGFRRELAGLRRTLAALLPASLLGGLTGAWLLLHLPESVFAVVAPFLILVALGFVVFQPRLQAWVRDRQAAQARERPHPWLLLVLVYGAGVYGGYFVAAQGVLLLGILGVFLHGSMQQANAVKNVLVLGVNVIAAASYMLFAFDRINWPVVLVIAVSSLVGALAGSAVGRGLKPVVLRGIIVTLGLVALWTMTAKLIGA</sequence>
<proteinExistence type="inferred from homology"/>
<evidence type="ECO:0000313" key="9">
    <source>
        <dbReference type="EMBL" id="MCG2622092.1"/>
    </source>
</evidence>
<feature type="transmembrane region" description="Helical" evidence="8">
    <location>
        <begin position="99"/>
        <end position="119"/>
    </location>
</feature>
<dbReference type="PANTHER" id="PTHR30269">
    <property type="entry name" value="TRANSMEMBRANE PROTEIN YFCA"/>
    <property type="match status" value="1"/>
</dbReference>
<comment type="similarity">
    <text evidence="2 8">Belongs to the 4-toluene sulfonate uptake permease (TSUP) (TC 2.A.102) family.</text>
</comment>
<feature type="transmembrane region" description="Helical" evidence="8">
    <location>
        <begin position="45"/>
        <end position="63"/>
    </location>
</feature>
<keyword evidence="7 8" id="KW-0472">Membrane</keyword>
<dbReference type="PANTHER" id="PTHR30269:SF0">
    <property type="entry name" value="MEMBRANE TRANSPORTER PROTEIN YFCA-RELATED"/>
    <property type="match status" value="1"/>
</dbReference>
<keyword evidence="5 8" id="KW-0812">Transmembrane</keyword>
<evidence type="ECO:0000256" key="5">
    <source>
        <dbReference type="ARBA" id="ARBA00022692"/>
    </source>
</evidence>
<feature type="transmembrane region" description="Helical" evidence="8">
    <location>
        <begin position="140"/>
        <end position="173"/>
    </location>
</feature>
<dbReference type="Proteomes" id="UP001165368">
    <property type="component" value="Unassembled WGS sequence"/>
</dbReference>
<evidence type="ECO:0000256" key="7">
    <source>
        <dbReference type="ARBA" id="ARBA00023136"/>
    </source>
</evidence>
<evidence type="ECO:0000256" key="8">
    <source>
        <dbReference type="RuleBase" id="RU363041"/>
    </source>
</evidence>
<name>A0ABS9L5Z1_9MICC</name>
<protein>
    <recommendedName>
        <fullName evidence="8">Probable membrane transporter protein</fullName>
    </recommendedName>
</protein>
<dbReference type="InterPro" id="IPR002781">
    <property type="entry name" value="TM_pro_TauE-like"/>
</dbReference>
<comment type="subcellular location">
    <subcellularLocation>
        <location evidence="1 8">Cell membrane</location>
        <topology evidence="1 8">Multi-pass membrane protein</topology>
    </subcellularLocation>
</comment>
<evidence type="ECO:0000256" key="4">
    <source>
        <dbReference type="ARBA" id="ARBA00022475"/>
    </source>
</evidence>
<organism evidence="9 10">
    <name type="scientific">Arthrobacter hankyongi</name>
    <dbReference type="NCBI Taxonomy" id="2904801"/>
    <lineage>
        <taxon>Bacteria</taxon>
        <taxon>Bacillati</taxon>
        <taxon>Actinomycetota</taxon>
        <taxon>Actinomycetes</taxon>
        <taxon>Micrococcales</taxon>
        <taxon>Micrococcaceae</taxon>
        <taxon>Arthrobacter</taxon>
    </lineage>
</organism>
<feature type="transmembrane region" description="Helical" evidence="8">
    <location>
        <begin position="185"/>
        <end position="203"/>
    </location>
</feature>
<accession>A0ABS9L5Z1</accession>
<reference evidence="9" key="1">
    <citation type="submission" date="2022-01" db="EMBL/GenBank/DDBJ databases">
        <authorList>
            <person name="Jo J.-H."/>
            <person name="Im W.-T."/>
        </authorList>
    </citation>
    <scope>NUCLEOTIDE SEQUENCE</scope>
    <source>
        <strain evidence="9">I2-34</strain>
    </source>
</reference>
<dbReference type="EMBL" id="JAKLTQ010000005">
    <property type="protein sequence ID" value="MCG2622092.1"/>
    <property type="molecule type" value="Genomic_DNA"/>
</dbReference>
<keyword evidence="3" id="KW-0813">Transport</keyword>
<comment type="caution">
    <text evidence="9">The sequence shown here is derived from an EMBL/GenBank/DDBJ whole genome shotgun (WGS) entry which is preliminary data.</text>
</comment>
<dbReference type="InterPro" id="IPR052017">
    <property type="entry name" value="TSUP"/>
</dbReference>
<evidence type="ECO:0000256" key="6">
    <source>
        <dbReference type="ARBA" id="ARBA00022989"/>
    </source>
</evidence>
<evidence type="ECO:0000256" key="1">
    <source>
        <dbReference type="ARBA" id="ARBA00004651"/>
    </source>
</evidence>
<feature type="transmembrane region" description="Helical" evidence="8">
    <location>
        <begin position="75"/>
        <end position="93"/>
    </location>
</feature>